<gene>
    <name evidence="1" type="ORF">L914_21292</name>
</gene>
<reference evidence="1" key="1">
    <citation type="submission" date="2013-11" db="EMBL/GenBank/DDBJ databases">
        <title>The Genome Sequence of Phytophthora parasitica IAC_01/95.</title>
        <authorList>
            <consortium name="The Broad Institute Genomics Platform"/>
            <person name="Russ C."/>
            <person name="Tyler B."/>
            <person name="Panabieres F."/>
            <person name="Shan W."/>
            <person name="Tripathy S."/>
            <person name="Grunwald N."/>
            <person name="Machado M."/>
            <person name="Johnson C.S."/>
            <person name="Arredondo F."/>
            <person name="Hong C."/>
            <person name="Coffey M."/>
            <person name="Young S.K."/>
            <person name="Zeng Q."/>
            <person name="Gargeya S."/>
            <person name="Fitzgerald M."/>
            <person name="Abouelleil A."/>
            <person name="Alvarado L."/>
            <person name="Chapman S.B."/>
            <person name="Gainer-Dewar J."/>
            <person name="Goldberg J."/>
            <person name="Griggs A."/>
            <person name="Gujja S."/>
            <person name="Hansen M."/>
            <person name="Howarth C."/>
            <person name="Imamovic A."/>
            <person name="Ireland A."/>
            <person name="Larimer J."/>
            <person name="McCowan C."/>
            <person name="Murphy C."/>
            <person name="Pearson M."/>
            <person name="Poon T.W."/>
            <person name="Priest M."/>
            <person name="Roberts A."/>
            <person name="Saif S."/>
            <person name="Shea T."/>
            <person name="Sykes S."/>
            <person name="Wortman J."/>
            <person name="Nusbaum C."/>
            <person name="Birren B."/>
        </authorList>
    </citation>
    <scope>NUCLEOTIDE SEQUENCE [LARGE SCALE GENOMIC DNA]</scope>
    <source>
        <strain evidence="1">IAC_01/95</strain>
    </source>
</reference>
<organism evidence="1">
    <name type="scientific">Phytophthora nicotianae</name>
    <name type="common">Potato buckeye rot agent</name>
    <name type="synonym">Phytophthora parasitica</name>
    <dbReference type="NCBI Taxonomy" id="4792"/>
    <lineage>
        <taxon>Eukaryota</taxon>
        <taxon>Sar</taxon>
        <taxon>Stramenopiles</taxon>
        <taxon>Oomycota</taxon>
        <taxon>Peronosporomycetes</taxon>
        <taxon>Peronosporales</taxon>
        <taxon>Peronosporaceae</taxon>
        <taxon>Phytophthora</taxon>
    </lineage>
</organism>
<protein>
    <submittedName>
        <fullName evidence="1">Uncharacterized protein</fullName>
    </submittedName>
</protein>
<proteinExistence type="predicted"/>
<accession>W2M662</accession>
<dbReference type="Proteomes" id="UP000054532">
    <property type="component" value="Unassembled WGS sequence"/>
</dbReference>
<dbReference type="PANTHER" id="PTHR34724:SF2">
    <property type="entry name" value="OS12G0596101 PROTEIN"/>
    <property type="match status" value="1"/>
</dbReference>
<dbReference type="PANTHER" id="PTHR34724">
    <property type="entry name" value="OS12G0596101 PROTEIN"/>
    <property type="match status" value="1"/>
</dbReference>
<name>W2M662_PHYNI</name>
<evidence type="ECO:0000313" key="1">
    <source>
        <dbReference type="EMBL" id="ETM31068.1"/>
    </source>
</evidence>
<dbReference type="EMBL" id="KI696649">
    <property type="protein sequence ID" value="ETM31068.1"/>
    <property type="molecule type" value="Genomic_DNA"/>
</dbReference>
<sequence length="43" mass="4874">MCIKIECPTCQKTTWRGCGNHIDTALNGVKEEDRCPNWKAGQH</sequence>
<dbReference type="AlphaFoldDB" id="W2M662"/>